<evidence type="ECO:0000313" key="5">
    <source>
        <dbReference type="EMBL" id="MFD2831500.1"/>
    </source>
</evidence>
<comment type="caution">
    <text evidence="5">The sequence shown here is derived from an EMBL/GenBank/DDBJ whole genome shotgun (WGS) entry which is preliminary data.</text>
</comment>
<dbReference type="EC" id="2.1.1.-" evidence="5"/>
<gene>
    <name evidence="5" type="ORF">ACFSX4_13570</name>
</gene>
<dbReference type="CDD" id="cd02440">
    <property type="entry name" value="AdoMet_MTases"/>
    <property type="match status" value="1"/>
</dbReference>
<evidence type="ECO:0000313" key="6">
    <source>
        <dbReference type="Proteomes" id="UP001597519"/>
    </source>
</evidence>
<keyword evidence="3 5" id="KW-0808">Transferase</keyword>
<keyword evidence="2 5" id="KW-0489">Methyltransferase</keyword>
<evidence type="ECO:0000256" key="3">
    <source>
        <dbReference type="ARBA" id="ARBA00022679"/>
    </source>
</evidence>
<protein>
    <submittedName>
        <fullName evidence="5">Class I SAM-dependent methyltransferase</fullName>
        <ecNumber evidence="5">2.1.1.-</ecNumber>
    </submittedName>
</protein>
<accession>A0ABW5WXD5</accession>
<dbReference type="SUPFAM" id="SSF53335">
    <property type="entry name" value="S-adenosyl-L-methionine-dependent methyltransferases"/>
    <property type="match status" value="1"/>
</dbReference>
<name>A0ABW5WXD5_9STAP</name>
<sequence>MVTNYDQIADAYIESRDDIPEAFIDNLELRGINISGAKIADLGCGPGYLSNTLSEKGAIIDAVDPTKKFIEFAKKEFKDNQRVQFLEGTAEKSGLPSQTYDIVIVMRAWHWFDRDEVIDEVKRVLKPGGFLVIGDAGFTGATKAVKESMKIIRKNAQKHSVSSPGTKSYADQLINNFPVEWFEEWQLARFDLVELFKKEYKVKYKHEDWMGRLSSVSSLAAFKEKERKETLKKIEKNLIENVDKNKYKVPHLMSVAVLENKNKN</sequence>
<dbReference type="InterPro" id="IPR013216">
    <property type="entry name" value="Methyltransf_11"/>
</dbReference>
<dbReference type="EMBL" id="JBHUOQ010000005">
    <property type="protein sequence ID" value="MFD2831500.1"/>
    <property type="molecule type" value="Genomic_DNA"/>
</dbReference>
<organism evidence="5 6">
    <name type="scientific">Corticicoccus populi</name>
    <dbReference type="NCBI Taxonomy" id="1812821"/>
    <lineage>
        <taxon>Bacteria</taxon>
        <taxon>Bacillati</taxon>
        <taxon>Bacillota</taxon>
        <taxon>Bacilli</taxon>
        <taxon>Bacillales</taxon>
        <taxon>Staphylococcaceae</taxon>
        <taxon>Corticicoccus</taxon>
    </lineage>
</organism>
<dbReference type="Pfam" id="PF08241">
    <property type="entry name" value="Methyltransf_11"/>
    <property type="match status" value="1"/>
</dbReference>
<dbReference type="GO" id="GO:0008168">
    <property type="term" value="F:methyltransferase activity"/>
    <property type="evidence" value="ECO:0007669"/>
    <property type="project" value="UniProtKB-KW"/>
</dbReference>
<evidence type="ECO:0000256" key="1">
    <source>
        <dbReference type="ARBA" id="ARBA00008361"/>
    </source>
</evidence>
<keyword evidence="6" id="KW-1185">Reference proteome</keyword>
<evidence type="ECO:0000259" key="4">
    <source>
        <dbReference type="Pfam" id="PF08241"/>
    </source>
</evidence>
<proteinExistence type="inferred from homology"/>
<dbReference type="InterPro" id="IPR051052">
    <property type="entry name" value="Diverse_substrate_MTase"/>
</dbReference>
<dbReference type="Gene3D" id="3.40.50.150">
    <property type="entry name" value="Vaccinia Virus protein VP39"/>
    <property type="match status" value="1"/>
</dbReference>
<feature type="domain" description="Methyltransferase type 11" evidence="4">
    <location>
        <begin position="41"/>
        <end position="133"/>
    </location>
</feature>
<reference evidence="6" key="1">
    <citation type="journal article" date="2019" name="Int. J. Syst. Evol. Microbiol.">
        <title>The Global Catalogue of Microorganisms (GCM) 10K type strain sequencing project: providing services to taxonomists for standard genome sequencing and annotation.</title>
        <authorList>
            <consortium name="The Broad Institute Genomics Platform"/>
            <consortium name="The Broad Institute Genome Sequencing Center for Infectious Disease"/>
            <person name="Wu L."/>
            <person name="Ma J."/>
        </authorList>
    </citation>
    <scope>NUCLEOTIDE SEQUENCE [LARGE SCALE GENOMIC DNA]</scope>
    <source>
        <strain evidence="6">KCTC 33575</strain>
    </source>
</reference>
<comment type="similarity">
    <text evidence="1">Belongs to the methyltransferase superfamily.</text>
</comment>
<dbReference type="PANTHER" id="PTHR44942">
    <property type="entry name" value="METHYLTRANSF_11 DOMAIN-CONTAINING PROTEIN"/>
    <property type="match status" value="1"/>
</dbReference>
<dbReference type="RefSeq" id="WP_377775808.1">
    <property type="nucleotide sequence ID" value="NZ_JBHUOQ010000005.1"/>
</dbReference>
<dbReference type="InterPro" id="IPR029063">
    <property type="entry name" value="SAM-dependent_MTases_sf"/>
</dbReference>
<evidence type="ECO:0000256" key="2">
    <source>
        <dbReference type="ARBA" id="ARBA00022603"/>
    </source>
</evidence>
<dbReference type="PANTHER" id="PTHR44942:SF4">
    <property type="entry name" value="METHYLTRANSFERASE TYPE 11 DOMAIN-CONTAINING PROTEIN"/>
    <property type="match status" value="1"/>
</dbReference>
<dbReference type="Proteomes" id="UP001597519">
    <property type="component" value="Unassembled WGS sequence"/>
</dbReference>
<dbReference type="GO" id="GO:0032259">
    <property type="term" value="P:methylation"/>
    <property type="evidence" value="ECO:0007669"/>
    <property type="project" value="UniProtKB-KW"/>
</dbReference>